<organism evidence="8 9">
    <name type="scientific">Flavonifractor plautii 1_3_50AFAA</name>
    <dbReference type="NCBI Taxonomy" id="742738"/>
    <lineage>
        <taxon>Bacteria</taxon>
        <taxon>Bacillati</taxon>
        <taxon>Bacillota</taxon>
        <taxon>Clostridia</taxon>
        <taxon>Eubacteriales</taxon>
        <taxon>Oscillospiraceae</taxon>
        <taxon>Flavonifractor</taxon>
    </lineage>
</organism>
<feature type="transmembrane region" description="Helical" evidence="6">
    <location>
        <begin position="170"/>
        <end position="193"/>
    </location>
</feature>
<gene>
    <name evidence="8" type="ORF">HMPREF9460_02151</name>
</gene>
<protein>
    <recommendedName>
        <fullName evidence="7">Major facilitator superfamily (MFS) profile domain-containing protein</fullName>
    </recommendedName>
</protein>
<evidence type="ECO:0000256" key="6">
    <source>
        <dbReference type="SAM" id="Phobius"/>
    </source>
</evidence>
<keyword evidence="5 6" id="KW-0472">Membrane</keyword>
<dbReference type="Proteomes" id="UP000029585">
    <property type="component" value="Unassembled WGS sequence"/>
</dbReference>
<dbReference type="CDD" id="cd17353">
    <property type="entry name" value="MFS_OFA_like"/>
    <property type="match status" value="1"/>
</dbReference>
<dbReference type="HOGENOM" id="CLU_001265_59_7_9"/>
<dbReference type="Pfam" id="PF07690">
    <property type="entry name" value="MFS_1"/>
    <property type="match status" value="2"/>
</dbReference>
<feature type="transmembrane region" description="Helical" evidence="6">
    <location>
        <begin position="83"/>
        <end position="103"/>
    </location>
</feature>
<comment type="caution">
    <text evidence="8">The sequence shown here is derived from an EMBL/GenBank/DDBJ whole genome shotgun (WGS) entry which is preliminary data.</text>
</comment>
<comment type="subcellular location">
    <subcellularLocation>
        <location evidence="1">Cell membrane</location>
        <topology evidence="1">Multi-pass membrane protein</topology>
    </subcellularLocation>
</comment>
<feature type="transmembrane region" description="Helical" evidence="6">
    <location>
        <begin position="109"/>
        <end position="132"/>
    </location>
</feature>
<feature type="domain" description="Major facilitator superfamily (MFS) profile" evidence="7">
    <location>
        <begin position="1"/>
        <end position="408"/>
    </location>
</feature>
<dbReference type="Gene3D" id="1.20.1250.20">
    <property type="entry name" value="MFS general substrate transporter like domains"/>
    <property type="match status" value="2"/>
</dbReference>
<dbReference type="GO" id="GO:0022857">
    <property type="term" value="F:transmembrane transporter activity"/>
    <property type="evidence" value="ECO:0007669"/>
    <property type="project" value="InterPro"/>
</dbReference>
<evidence type="ECO:0000256" key="5">
    <source>
        <dbReference type="ARBA" id="ARBA00023136"/>
    </source>
</evidence>
<feature type="transmembrane region" description="Helical" evidence="6">
    <location>
        <begin position="383"/>
        <end position="403"/>
    </location>
</feature>
<dbReference type="RefSeq" id="WP_044941211.1">
    <property type="nucleotide sequence ID" value="NZ_KN174163.1"/>
</dbReference>
<feature type="transmembrane region" description="Helical" evidence="6">
    <location>
        <begin position="262"/>
        <end position="282"/>
    </location>
</feature>
<dbReference type="AlphaFoldDB" id="A0A096CK39"/>
<keyword evidence="4 6" id="KW-1133">Transmembrane helix</keyword>
<dbReference type="InterPro" id="IPR036259">
    <property type="entry name" value="MFS_trans_sf"/>
</dbReference>
<feature type="transmembrane region" description="Helical" evidence="6">
    <location>
        <begin position="353"/>
        <end position="371"/>
    </location>
</feature>
<sequence length="411" mass="42448">MTANTTASVRAFADRRWLCLISAMVICVCAGFGYAWSVLQTPIIARFGWADSGVALAYTITVVCSTMAPLLFGGLIRRMSSRLCVAVGAVLFGAGLFAAGLMSQLWQLYLFYGVISGLGVGFIYPSMMAYVVRLFPDRSGMASGLGTAAYGSGAILWALTAAVLMEKVGLGSAFRVLGVLFAAVILLGSLLLAEPPEGFHAAMAPAASGGQGSGADLNRGQMVRTGAFYRMVAVFTCGLVAGVIVISQASPILQQTLGYAPARAALFVSVFSACNMAGRFVWGSLSDRLGLVNTAGAVFLLCILSMAALAVTGAEGLVLLFMGVAASCYGGLASLLTPLTARMFGPRYITENYGVMYVVFGLASLIGPSLATTFKTAGGGSYTGAYVTAAVLAVIGLALSRFLKAPSRKGE</sequence>
<dbReference type="GO" id="GO:0005886">
    <property type="term" value="C:plasma membrane"/>
    <property type="evidence" value="ECO:0007669"/>
    <property type="project" value="UniProtKB-SubCell"/>
</dbReference>
<dbReference type="PANTHER" id="PTHR11360">
    <property type="entry name" value="MONOCARBOXYLATE TRANSPORTER"/>
    <property type="match status" value="1"/>
</dbReference>
<proteinExistence type="predicted"/>
<keyword evidence="3 6" id="KW-0812">Transmembrane</keyword>
<accession>A0A096CK39</accession>
<dbReference type="PROSITE" id="PS50850">
    <property type="entry name" value="MFS"/>
    <property type="match status" value="1"/>
</dbReference>
<feature type="transmembrane region" description="Helical" evidence="6">
    <location>
        <begin position="317"/>
        <end position="341"/>
    </location>
</feature>
<feature type="transmembrane region" description="Helical" evidence="6">
    <location>
        <begin position="289"/>
        <end position="311"/>
    </location>
</feature>
<dbReference type="PANTHER" id="PTHR11360:SF317">
    <property type="entry name" value="MAJOR FACILITATOR SUPERFAMILY (MFS) PROFILE DOMAIN-CONTAINING PROTEIN-RELATED"/>
    <property type="match status" value="1"/>
</dbReference>
<dbReference type="InterPro" id="IPR020846">
    <property type="entry name" value="MFS_dom"/>
</dbReference>
<keyword evidence="2" id="KW-0813">Transport</keyword>
<evidence type="ECO:0000256" key="3">
    <source>
        <dbReference type="ARBA" id="ARBA00022692"/>
    </source>
</evidence>
<dbReference type="InterPro" id="IPR050327">
    <property type="entry name" value="Proton-linked_MCT"/>
</dbReference>
<name>A0A096CK39_FLAPL</name>
<dbReference type="EMBL" id="ADLO01000062">
    <property type="protein sequence ID" value="KGF55172.1"/>
    <property type="molecule type" value="Genomic_DNA"/>
</dbReference>
<evidence type="ECO:0000256" key="4">
    <source>
        <dbReference type="ARBA" id="ARBA00022989"/>
    </source>
</evidence>
<evidence type="ECO:0000256" key="2">
    <source>
        <dbReference type="ARBA" id="ARBA00022448"/>
    </source>
</evidence>
<evidence type="ECO:0000313" key="9">
    <source>
        <dbReference type="Proteomes" id="UP000029585"/>
    </source>
</evidence>
<evidence type="ECO:0000313" key="8">
    <source>
        <dbReference type="EMBL" id="KGF55172.1"/>
    </source>
</evidence>
<dbReference type="InterPro" id="IPR011701">
    <property type="entry name" value="MFS"/>
</dbReference>
<keyword evidence="9" id="KW-1185">Reference proteome</keyword>
<feature type="transmembrane region" description="Helical" evidence="6">
    <location>
        <begin position="56"/>
        <end position="76"/>
    </location>
</feature>
<dbReference type="SUPFAM" id="SSF103473">
    <property type="entry name" value="MFS general substrate transporter"/>
    <property type="match status" value="1"/>
</dbReference>
<evidence type="ECO:0000256" key="1">
    <source>
        <dbReference type="ARBA" id="ARBA00004651"/>
    </source>
</evidence>
<feature type="transmembrane region" description="Helical" evidence="6">
    <location>
        <begin position="17"/>
        <end position="36"/>
    </location>
</feature>
<feature type="transmembrane region" description="Helical" evidence="6">
    <location>
        <begin position="144"/>
        <end position="164"/>
    </location>
</feature>
<dbReference type="eggNOG" id="COG2271">
    <property type="taxonomic scope" value="Bacteria"/>
</dbReference>
<feature type="transmembrane region" description="Helical" evidence="6">
    <location>
        <begin position="227"/>
        <end position="250"/>
    </location>
</feature>
<evidence type="ECO:0000259" key="7">
    <source>
        <dbReference type="PROSITE" id="PS50850"/>
    </source>
</evidence>
<dbReference type="PATRIC" id="fig|742738.3.peg.2208"/>
<reference evidence="8 9" key="1">
    <citation type="submission" date="2011-08" db="EMBL/GenBank/DDBJ databases">
        <title>The Genome Sequence of Clostridium orbiscindens 1_3_50AFAA.</title>
        <authorList>
            <consortium name="The Broad Institute Genome Sequencing Platform"/>
            <person name="Earl A."/>
            <person name="Ward D."/>
            <person name="Feldgarden M."/>
            <person name="Gevers D."/>
            <person name="Daigneault M."/>
            <person name="Strauss J."/>
            <person name="Allen-Vercoe E."/>
            <person name="Young S.K."/>
            <person name="Zeng Q."/>
            <person name="Gargeya S."/>
            <person name="Fitzgerald M."/>
            <person name="Haas B."/>
            <person name="Abouelleil A."/>
            <person name="Alvarado L."/>
            <person name="Arachchi H.M."/>
            <person name="Berlin A."/>
            <person name="Brown A."/>
            <person name="Chapman S.B."/>
            <person name="Chen Z."/>
            <person name="Dunbar C."/>
            <person name="Freedman E."/>
            <person name="Gearin G."/>
            <person name="Gellesch M."/>
            <person name="Goldberg J."/>
            <person name="Griggs A."/>
            <person name="Gujja S."/>
            <person name="Heiman D."/>
            <person name="Howarth C."/>
            <person name="Larson L."/>
            <person name="Lui A."/>
            <person name="MacDonald P.J.P."/>
            <person name="Montmayeur A."/>
            <person name="Murphy C."/>
            <person name="Neiman D."/>
            <person name="Pearson M."/>
            <person name="Priest M."/>
            <person name="Roberts A."/>
            <person name="Saif S."/>
            <person name="Shea T."/>
            <person name="Shenoy N."/>
            <person name="Sisk P."/>
            <person name="Stolte C."/>
            <person name="Sykes S."/>
            <person name="Wortman J."/>
            <person name="Nusbaum C."/>
            <person name="Birren B."/>
        </authorList>
    </citation>
    <scope>NUCLEOTIDE SEQUENCE [LARGE SCALE GENOMIC DNA]</scope>
    <source>
        <strain evidence="8 9">1_3_50AFAA</strain>
    </source>
</reference>